<proteinExistence type="predicted"/>
<dbReference type="Pfam" id="PF13499">
    <property type="entry name" value="EF-hand_7"/>
    <property type="match status" value="1"/>
</dbReference>
<feature type="domain" description="EF-hand" evidence="2">
    <location>
        <begin position="56"/>
        <end position="91"/>
    </location>
</feature>
<accession>A0A2P6TPG0</accession>
<comment type="caution">
    <text evidence="3">The sequence shown here is derived from an EMBL/GenBank/DDBJ whole genome shotgun (WGS) entry which is preliminary data.</text>
</comment>
<dbReference type="InterPro" id="IPR011992">
    <property type="entry name" value="EF-hand-dom_pair"/>
</dbReference>
<gene>
    <name evidence="3" type="ORF">C2E21_5029</name>
</gene>
<dbReference type="CDD" id="cd00051">
    <property type="entry name" value="EFh"/>
    <property type="match status" value="1"/>
</dbReference>
<dbReference type="Gene3D" id="1.10.238.10">
    <property type="entry name" value="EF-hand"/>
    <property type="match status" value="1"/>
</dbReference>
<dbReference type="AlphaFoldDB" id="A0A2P6TPG0"/>
<dbReference type="EMBL" id="LHPG02000009">
    <property type="protein sequence ID" value="PRW55920.1"/>
    <property type="molecule type" value="Genomic_DNA"/>
</dbReference>
<sequence>MVKLSKSQLVRQLAKKSFSECDLDKDGAIDAKELHVGLLLVYDKLNKSLPVHLQPPDHDTVQDLLRKYDADGTGHLDFEEFHECVRSVVGLNEKAKFTDSLPAMVLGRMALKMAIFPLAAVALKALLCQVHGAAEKVPNGALVFGVEGLYKVAKVKLQR</sequence>
<dbReference type="GO" id="GO:0005509">
    <property type="term" value="F:calcium ion binding"/>
    <property type="evidence" value="ECO:0007669"/>
    <property type="project" value="InterPro"/>
</dbReference>
<dbReference type="SUPFAM" id="SSF47473">
    <property type="entry name" value="EF-hand"/>
    <property type="match status" value="1"/>
</dbReference>
<keyword evidence="4" id="KW-1185">Reference proteome</keyword>
<dbReference type="PROSITE" id="PS50222">
    <property type="entry name" value="EF_HAND_2"/>
    <property type="match status" value="2"/>
</dbReference>
<keyword evidence="1" id="KW-0106">Calcium</keyword>
<dbReference type="InterPro" id="IPR002048">
    <property type="entry name" value="EF_hand_dom"/>
</dbReference>
<dbReference type="SMART" id="SM00054">
    <property type="entry name" value="EFh"/>
    <property type="match status" value="2"/>
</dbReference>
<protein>
    <submittedName>
        <fullName evidence="3">Calcium-binding EF hand family</fullName>
    </submittedName>
</protein>
<dbReference type="OrthoDB" id="47513at2759"/>
<evidence type="ECO:0000313" key="4">
    <source>
        <dbReference type="Proteomes" id="UP000239899"/>
    </source>
</evidence>
<dbReference type="InterPro" id="IPR018247">
    <property type="entry name" value="EF_Hand_1_Ca_BS"/>
</dbReference>
<reference evidence="3 4" key="1">
    <citation type="journal article" date="2018" name="Plant J.">
        <title>Genome sequences of Chlorella sorokiniana UTEX 1602 and Micractinium conductrix SAG 241.80: implications to maltose excretion by a green alga.</title>
        <authorList>
            <person name="Arriola M.B."/>
            <person name="Velmurugan N."/>
            <person name="Zhang Y."/>
            <person name="Plunkett M.H."/>
            <person name="Hondzo H."/>
            <person name="Barney B.M."/>
        </authorList>
    </citation>
    <scope>NUCLEOTIDE SEQUENCE [LARGE SCALE GENOMIC DNA]</scope>
    <source>
        <strain evidence="4">UTEX 1602</strain>
    </source>
</reference>
<organism evidence="3 4">
    <name type="scientific">Chlorella sorokiniana</name>
    <name type="common">Freshwater green alga</name>
    <dbReference type="NCBI Taxonomy" id="3076"/>
    <lineage>
        <taxon>Eukaryota</taxon>
        <taxon>Viridiplantae</taxon>
        <taxon>Chlorophyta</taxon>
        <taxon>core chlorophytes</taxon>
        <taxon>Trebouxiophyceae</taxon>
        <taxon>Chlorellales</taxon>
        <taxon>Chlorellaceae</taxon>
        <taxon>Chlorella clade</taxon>
        <taxon>Chlorella</taxon>
    </lineage>
</organism>
<feature type="domain" description="EF-hand" evidence="2">
    <location>
        <begin position="9"/>
        <end position="44"/>
    </location>
</feature>
<evidence type="ECO:0000313" key="3">
    <source>
        <dbReference type="EMBL" id="PRW55920.1"/>
    </source>
</evidence>
<evidence type="ECO:0000256" key="1">
    <source>
        <dbReference type="ARBA" id="ARBA00022837"/>
    </source>
</evidence>
<dbReference type="Proteomes" id="UP000239899">
    <property type="component" value="Unassembled WGS sequence"/>
</dbReference>
<name>A0A2P6TPG0_CHLSO</name>
<dbReference type="PROSITE" id="PS00018">
    <property type="entry name" value="EF_HAND_1"/>
    <property type="match status" value="2"/>
</dbReference>
<evidence type="ECO:0000259" key="2">
    <source>
        <dbReference type="PROSITE" id="PS50222"/>
    </source>
</evidence>